<dbReference type="EMBL" id="JARTFS010000001">
    <property type="protein sequence ID" value="MED4400233.1"/>
    <property type="molecule type" value="Genomic_DNA"/>
</dbReference>
<keyword evidence="6 7" id="KW-0472">Membrane</keyword>
<gene>
    <name evidence="9" type="ORF">P9271_02525</name>
</gene>
<evidence type="ECO:0000256" key="3">
    <source>
        <dbReference type="ARBA" id="ARBA00022475"/>
    </source>
</evidence>
<dbReference type="PROSITE" id="PS50928">
    <property type="entry name" value="ABC_TM1"/>
    <property type="match status" value="1"/>
</dbReference>
<dbReference type="InterPro" id="IPR051393">
    <property type="entry name" value="ABC_transporter_permease"/>
</dbReference>
<evidence type="ECO:0000313" key="10">
    <source>
        <dbReference type="Proteomes" id="UP001342826"/>
    </source>
</evidence>
<dbReference type="CDD" id="cd06261">
    <property type="entry name" value="TM_PBP2"/>
    <property type="match status" value="1"/>
</dbReference>
<dbReference type="Pfam" id="PF00528">
    <property type="entry name" value="BPD_transp_1"/>
    <property type="match status" value="1"/>
</dbReference>
<keyword evidence="5 7" id="KW-1133">Transmembrane helix</keyword>
<evidence type="ECO:0000256" key="5">
    <source>
        <dbReference type="ARBA" id="ARBA00022989"/>
    </source>
</evidence>
<dbReference type="InterPro" id="IPR035906">
    <property type="entry name" value="MetI-like_sf"/>
</dbReference>
<evidence type="ECO:0000256" key="6">
    <source>
        <dbReference type="ARBA" id="ARBA00023136"/>
    </source>
</evidence>
<organism evidence="9 10">
    <name type="scientific">Metabacillus fastidiosus</name>
    <dbReference type="NCBI Taxonomy" id="1458"/>
    <lineage>
        <taxon>Bacteria</taxon>
        <taxon>Bacillati</taxon>
        <taxon>Bacillota</taxon>
        <taxon>Bacilli</taxon>
        <taxon>Bacillales</taxon>
        <taxon>Bacillaceae</taxon>
        <taxon>Metabacillus</taxon>
    </lineage>
</organism>
<name>A0ABU6NU54_9BACI</name>
<comment type="caution">
    <text evidence="9">The sequence shown here is derived from an EMBL/GenBank/DDBJ whole genome shotgun (WGS) entry which is preliminary data.</text>
</comment>
<evidence type="ECO:0000256" key="7">
    <source>
        <dbReference type="RuleBase" id="RU363032"/>
    </source>
</evidence>
<feature type="domain" description="ABC transmembrane type-1" evidence="8">
    <location>
        <begin position="89"/>
        <end position="303"/>
    </location>
</feature>
<feature type="transmembrane region" description="Helical" evidence="7">
    <location>
        <begin position="174"/>
        <end position="199"/>
    </location>
</feature>
<dbReference type="PANTHER" id="PTHR30193:SF37">
    <property type="entry name" value="INNER MEMBRANE ABC TRANSPORTER PERMEASE PROTEIN YCJO"/>
    <property type="match status" value="1"/>
</dbReference>
<dbReference type="Proteomes" id="UP001342826">
    <property type="component" value="Unassembled WGS sequence"/>
</dbReference>
<dbReference type="PANTHER" id="PTHR30193">
    <property type="entry name" value="ABC TRANSPORTER PERMEASE PROTEIN"/>
    <property type="match status" value="1"/>
</dbReference>
<feature type="transmembrane region" description="Helical" evidence="7">
    <location>
        <begin position="34"/>
        <end position="53"/>
    </location>
</feature>
<feature type="transmembrane region" description="Helical" evidence="7">
    <location>
        <begin position="282"/>
        <end position="302"/>
    </location>
</feature>
<feature type="transmembrane region" description="Helical" evidence="7">
    <location>
        <begin position="93"/>
        <end position="114"/>
    </location>
</feature>
<comment type="subcellular location">
    <subcellularLocation>
        <location evidence="1 7">Cell membrane</location>
        <topology evidence="1 7">Multi-pass membrane protein</topology>
    </subcellularLocation>
</comment>
<reference evidence="9 10" key="1">
    <citation type="submission" date="2023-03" db="EMBL/GenBank/DDBJ databases">
        <title>Bacillus Genome Sequencing.</title>
        <authorList>
            <person name="Dunlap C."/>
        </authorList>
    </citation>
    <scope>NUCLEOTIDE SEQUENCE [LARGE SCALE GENOMIC DNA]</scope>
    <source>
        <strain evidence="9 10">NRS-1717</strain>
    </source>
</reference>
<dbReference type="InterPro" id="IPR000515">
    <property type="entry name" value="MetI-like"/>
</dbReference>
<accession>A0ABU6NU54</accession>
<keyword evidence="2 7" id="KW-0813">Transport</keyword>
<feature type="transmembrane region" description="Helical" evidence="7">
    <location>
        <begin position="126"/>
        <end position="143"/>
    </location>
</feature>
<comment type="similarity">
    <text evidence="7">Belongs to the binding-protein-dependent transport system permease family.</text>
</comment>
<feature type="transmembrane region" description="Helical" evidence="7">
    <location>
        <begin position="220"/>
        <end position="242"/>
    </location>
</feature>
<dbReference type="SUPFAM" id="SSF161098">
    <property type="entry name" value="MetI-like"/>
    <property type="match status" value="1"/>
</dbReference>
<evidence type="ECO:0000256" key="2">
    <source>
        <dbReference type="ARBA" id="ARBA00022448"/>
    </source>
</evidence>
<sequence>MAHYNSFKDEIIVEKRRSKLRAHRQITIQTRRTFVAYSFLIVPLLFFLAIRIYPTLYAFVMAFSEKGTGDFSLVNFERLLTDTVFWKALLNTFLYVIITVPIQLGLGLLIALAIEKVRRFKWLYRTIYFLPYITSVVAVSWVWKLMYDKDYGFFNEFLGWFGITPQTWLSDPKLALLCISAVMIWQSIGFSMLIFMAGLQVIPKSFYEAAKIDGSNSWSMFWKITFPLLNPTLVFLVVTGVIEALQTFTQVQNLAGSTGGPLNSTVSIAVYMYKVAFLEFNMVYAAAIAIVLFLVILVVTIIQMKLLNKSYEY</sequence>
<evidence type="ECO:0000256" key="4">
    <source>
        <dbReference type="ARBA" id="ARBA00022692"/>
    </source>
</evidence>
<keyword evidence="4 7" id="KW-0812">Transmembrane</keyword>
<keyword evidence="3" id="KW-1003">Cell membrane</keyword>
<keyword evidence="10" id="KW-1185">Reference proteome</keyword>
<dbReference type="RefSeq" id="WP_328014808.1">
    <property type="nucleotide sequence ID" value="NZ_JARTFS010000001.1"/>
</dbReference>
<evidence type="ECO:0000313" key="9">
    <source>
        <dbReference type="EMBL" id="MED4400233.1"/>
    </source>
</evidence>
<protein>
    <submittedName>
        <fullName evidence="9">Sugar ABC transporter permease</fullName>
    </submittedName>
</protein>
<evidence type="ECO:0000256" key="1">
    <source>
        <dbReference type="ARBA" id="ARBA00004651"/>
    </source>
</evidence>
<proteinExistence type="inferred from homology"/>
<evidence type="ECO:0000259" key="8">
    <source>
        <dbReference type="PROSITE" id="PS50928"/>
    </source>
</evidence>
<dbReference type="Gene3D" id="1.10.3720.10">
    <property type="entry name" value="MetI-like"/>
    <property type="match status" value="1"/>
</dbReference>